<dbReference type="Pfam" id="PF13489">
    <property type="entry name" value="Methyltransf_23"/>
    <property type="match status" value="1"/>
</dbReference>
<evidence type="ECO:0000313" key="3">
    <source>
        <dbReference type="EMBL" id="SPO01792.1"/>
    </source>
</evidence>
<dbReference type="CDD" id="cd02440">
    <property type="entry name" value="AdoMet_MTases"/>
    <property type="match status" value="1"/>
</dbReference>
<keyword evidence="3" id="KW-0489">Methyltransferase</keyword>
<dbReference type="Proteomes" id="UP001187682">
    <property type="component" value="Unassembled WGS sequence"/>
</dbReference>
<dbReference type="PANTHER" id="PTHR43591:SF10">
    <property type="entry name" value="ABC TRANSMEMBRANE TYPE-1 DOMAIN-CONTAINING PROTEIN-RELATED"/>
    <property type="match status" value="1"/>
</dbReference>
<dbReference type="EMBL" id="ONZQ02000005">
    <property type="protein sequence ID" value="SPO01792.1"/>
    <property type="molecule type" value="Genomic_DNA"/>
</dbReference>
<feature type="region of interest" description="Disordered" evidence="2">
    <location>
        <begin position="1"/>
        <end position="48"/>
    </location>
</feature>
<dbReference type="PANTHER" id="PTHR43591">
    <property type="entry name" value="METHYLTRANSFERASE"/>
    <property type="match status" value="1"/>
</dbReference>
<sequence length="367" mass="40509">MADTGSKSPAPPKSTPAETEAAAPAETETVAPAGTETPAPTRTEAAPLEIDQDAQDDDSTLDGQVSAFTASLSSSVVDYPIEHGRQYHAYRKGSYLFPNDERELNRLDLMHDLLFTTLGGKLYLAPINEESIQNVLDVGTGTGALAIDIGDAIPSAQVIGCDLSPTQSQWTPPNVKFEVDDVESEWTYPFKFDFIISRYMAASISDWPKLVGRIYDNLAPGGWVELQDFDLEYITDDGSLTEDHDFRKWNKLFLDALATVNRDGRPGHKLCGYAEAAGFVNVQEQKFKIPMGPWAKHPDMKKTGMINLVQMLDGLEAFSLKTLDMLGYTRDETEVFLANVRKEMKGKLFHSYATYYVVYGQKPGGKA</sequence>
<evidence type="ECO:0000256" key="2">
    <source>
        <dbReference type="SAM" id="MobiDB-lite"/>
    </source>
</evidence>
<dbReference type="InterPro" id="IPR029063">
    <property type="entry name" value="SAM-dependent_MTases_sf"/>
</dbReference>
<evidence type="ECO:0000313" key="4">
    <source>
        <dbReference type="Proteomes" id="UP001187682"/>
    </source>
</evidence>
<dbReference type="SUPFAM" id="SSF53335">
    <property type="entry name" value="S-adenosyl-L-methionine-dependent methyltransferases"/>
    <property type="match status" value="1"/>
</dbReference>
<keyword evidence="4" id="KW-1185">Reference proteome</keyword>
<reference evidence="3" key="1">
    <citation type="submission" date="2018-03" db="EMBL/GenBank/DDBJ databases">
        <authorList>
            <person name="Guldener U."/>
        </authorList>
    </citation>
    <scope>NUCLEOTIDE SEQUENCE</scope>
</reference>
<proteinExistence type="inferred from homology"/>
<accession>A0AAE8MWF4</accession>
<dbReference type="Gene3D" id="3.40.50.150">
    <property type="entry name" value="Vaccinia Virus protein VP39"/>
    <property type="match status" value="1"/>
</dbReference>
<dbReference type="AlphaFoldDB" id="A0AAE8MWF4"/>
<evidence type="ECO:0000256" key="1">
    <source>
        <dbReference type="ARBA" id="ARBA00038158"/>
    </source>
</evidence>
<protein>
    <submittedName>
        <fullName evidence="3">Related to methyltransferase</fullName>
    </submittedName>
</protein>
<name>A0AAE8MWF4_9PEZI</name>
<gene>
    <name evidence="3" type="ORF">DNG_04465</name>
</gene>
<organism evidence="3 4">
    <name type="scientific">Cephalotrichum gorgonifer</name>
    <dbReference type="NCBI Taxonomy" id="2041049"/>
    <lineage>
        <taxon>Eukaryota</taxon>
        <taxon>Fungi</taxon>
        <taxon>Dikarya</taxon>
        <taxon>Ascomycota</taxon>
        <taxon>Pezizomycotina</taxon>
        <taxon>Sordariomycetes</taxon>
        <taxon>Hypocreomycetidae</taxon>
        <taxon>Microascales</taxon>
        <taxon>Microascaceae</taxon>
        <taxon>Cephalotrichum</taxon>
    </lineage>
</organism>
<keyword evidence="3" id="KW-0808">Transferase</keyword>
<dbReference type="GO" id="GO:0008168">
    <property type="term" value="F:methyltransferase activity"/>
    <property type="evidence" value="ECO:0007669"/>
    <property type="project" value="UniProtKB-KW"/>
</dbReference>
<feature type="compositionally biased region" description="Low complexity" evidence="2">
    <location>
        <begin position="15"/>
        <end position="47"/>
    </location>
</feature>
<comment type="similarity">
    <text evidence="1">Belongs to the methyltransferase superfamily. LaeA methyltransferase family.</text>
</comment>
<dbReference type="GO" id="GO:0032259">
    <property type="term" value="P:methylation"/>
    <property type="evidence" value="ECO:0007669"/>
    <property type="project" value="UniProtKB-KW"/>
</dbReference>
<comment type="caution">
    <text evidence="3">The sequence shown here is derived from an EMBL/GenBank/DDBJ whole genome shotgun (WGS) entry which is preliminary data.</text>
</comment>